<feature type="compositionally biased region" description="Polar residues" evidence="1">
    <location>
        <begin position="507"/>
        <end position="525"/>
    </location>
</feature>
<feature type="compositionally biased region" description="Polar residues" evidence="1">
    <location>
        <begin position="175"/>
        <end position="188"/>
    </location>
</feature>
<feature type="region of interest" description="Disordered" evidence="1">
    <location>
        <begin position="417"/>
        <end position="446"/>
    </location>
</feature>
<dbReference type="Proteomes" id="UP001050691">
    <property type="component" value="Unassembled WGS sequence"/>
</dbReference>
<dbReference type="EMBL" id="BPWL01000003">
    <property type="protein sequence ID" value="GJJ08521.1"/>
    <property type="molecule type" value="Genomic_DNA"/>
</dbReference>
<evidence type="ECO:0000313" key="3">
    <source>
        <dbReference type="Proteomes" id="UP001050691"/>
    </source>
</evidence>
<evidence type="ECO:0000256" key="1">
    <source>
        <dbReference type="SAM" id="MobiDB-lite"/>
    </source>
</evidence>
<feature type="region of interest" description="Disordered" evidence="1">
    <location>
        <begin position="315"/>
        <end position="344"/>
    </location>
</feature>
<sequence length="604" mass="65671">MVKRAPTPPPADDEPHHLAVVTPYPPYANMLKHEELIAFIRWLACAMNGHHHHLYAVFHRPSAANMLVIEVSRDFPHFRHLLGAHKWADFVINPGPHRAIYTSNRTRLPAFTTLPIQMPELLKKQISFPNRMEAISLKGKNLAYTQVPVGSGLKKSSLPSHSPLQPIVLDDKPMNGTNAASTRTSSIDTTSKAESTVISTPASNISGTAVTVNGATLTWDFVDDDKGDIGTDLETKFDAEDEIDDYIANECMNGFAPFSAYSKVEENRESGTESHLSSIHPLLVDKNKPTCPSCGVLCKKSICRDYNSFVRRMEKKDADERSRQRMQNSRGRVRGNVRSRGHAKGGFGYRMEAIPTWPSVGKLSLLNSEERGEGIDKIESGSSTLSNNKIYGRNIEDNDDKTPVENAILRTTTSFSSTIQKAQTPNTESQNANQKPVISISSSSSCLNKIEPSPAIAWAKGNPITSKQSSLYVGTGKNNILDDGYFPALGAGSANGKVTHVQTTRSASATSVKPQAPTPGTTPFVGSNGLGSSGRPPVTSWAEIANSRARPATKPTVTSKAATVIPPPIGKVLTASVISSQEPLTISWEEVLKREMEVADFEEF</sequence>
<feature type="compositionally biased region" description="Polar residues" evidence="1">
    <location>
        <begin position="417"/>
        <end position="436"/>
    </location>
</feature>
<feature type="region of interest" description="Disordered" evidence="1">
    <location>
        <begin position="166"/>
        <end position="188"/>
    </location>
</feature>
<protein>
    <submittedName>
        <fullName evidence="2">Uncharacterized protein</fullName>
    </submittedName>
</protein>
<evidence type="ECO:0000313" key="2">
    <source>
        <dbReference type="EMBL" id="GJJ08521.1"/>
    </source>
</evidence>
<reference evidence="2" key="1">
    <citation type="submission" date="2021-10" db="EMBL/GenBank/DDBJ databases">
        <title>De novo Genome Assembly of Clathrus columnatus (Basidiomycota, Fungi) Using Illumina and Nanopore Sequence Data.</title>
        <authorList>
            <person name="Ogiso-Tanaka E."/>
            <person name="Itagaki H."/>
            <person name="Hosoya T."/>
            <person name="Hosaka K."/>
        </authorList>
    </citation>
    <scope>NUCLEOTIDE SEQUENCE</scope>
    <source>
        <strain evidence="2">MO-923</strain>
    </source>
</reference>
<organism evidence="2 3">
    <name type="scientific">Clathrus columnatus</name>
    <dbReference type="NCBI Taxonomy" id="1419009"/>
    <lineage>
        <taxon>Eukaryota</taxon>
        <taxon>Fungi</taxon>
        <taxon>Dikarya</taxon>
        <taxon>Basidiomycota</taxon>
        <taxon>Agaricomycotina</taxon>
        <taxon>Agaricomycetes</taxon>
        <taxon>Phallomycetidae</taxon>
        <taxon>Phallales</taxon>
        <taxon>Clathraceae</taxon>
        <taxon>Clathrus</taxon>
    </lineage>
</organism>
<feature type="region of interest" description="Disordered" evidence="1">
    <location>
        <begin position="507"/>
        <end position="536"/>
    </location>
</feature>
<proteinExistence type="predicted"/>
<gene>
    <name evidence="2" type="ORF">Clacol_002739</name>
</gene>
<dbReference type="AlphaFoldDB" id="A0AAV5A1J4"/>
<keyword evidence="3" id="KW-1185">Reference proteome</keyword>
<feature type="compositionally biased region" description="Basic residues" evidence="1">
    <location>
        <begin position="331"/>
        <end position="343"/>
    </location>
</feature>
<name>A0AAV5A1J4_9AGAM</name>
<accession>A0AAV5A1J4</accession>
<comment type="caution">
    <text evidence="2">The sequence shown here is derived from an EMBL/GenBank/DDBJ whole genome shotgun (WGS) entry which is preliminary data.</text>
</comment>